<dbReference type="Proteomes" id="UP000316096">
    <property type="component" value="Unassembled WGS sequence"/>
</dbReference>
<dbReference type="InterPro" id="IPR011051">
    <property type="entry name" value="RmlC_Cupin_sf"/>
</dbReference>
<evidence type="ECO:0000313" key="3">
    <source>
        <dbReference type="EMBL" id="TQM00962.1"/>
    </source>
</evidence>
<keyword evidence="1" id="KW-0479">Metal-binding</keyword>
<evidence type="ECO:0000256" key="1">
    <source>
        <dbReference type="ARBA" id="ARBA00022723"/>
    </source>
</evidence>
<dbReference type="InterPro" id="IPR013096">
    <property type="entry name" value="Cupin_2"/>
</dbReference>
<dbReference type="RefSeq" id="WP_141960854.1">
    <property type="nucleotide sequence ID" value="NZ_VFOZ01000001.1"/>
</dbReference>
<dbReference type="SMART" id="SM00835">
    <property type="entry name" value="Cupin_1"/>
    <property type="match status" value="1"/>
</dbReference>
<evidence type="ECO:0000313" key="4">
    <source>
        <dbReference type="Proteomes" id="UP000316096"/>
    </source>
</evidence>
<reference evidence="3 4" key="1">
    <citation type="submission" date="2019-06" db="EMBL/GenBank/DDBJ databases">
        <title>Sequencing the genomes of 1000 actinobacteria strains.</title>
        <authorList>
            <person name="Klenk H.-P."/>
        </authorList>
    </citation>
    <scope>NUCLEOTIDE SEQUENCE [LARGE SCALE GENOMIC DNA]</scope>
    <source>
        <strain evidence="3 4">DSM 102200</strain>
    </source>
</reference>
<gene>
    <name evidence="3" type="ORF">FB559_6703</name>
</gene>
<dbReference type="Pfam" id="PF07883">
    <property type="entry name" value="Cupin_2"/>
    <property type="match status" value="1"/>
</dbReference>
<dbReference type="GO" id="GO:0046872">
    <property type="term" value="F:metal ion binding"/>
    <property type="evidence" value="ECO:0007669"/>
    <property type="project" value="UniProtKB-KW"/>
</dbReference>
<dbReference type="SUPFAM" id="SSF51182">
    <property type="entry name" value="RmlC-like cupins"/>
    <property type="match status" value="1"/>
</dbReference>
<dbReference type="InterPro" id="IPR006045">
    <property type="entry name" value="Cupin_1"/>
</dbReference>
<dbReference type="PANTHER" id="PTHR35848:SF6">
    <property type="entry name" value="CUPIN TYPE-2 DOMAIN-CONTAINING PROTEIN"/>
    <property type="match status" value="1"/>
</dbReference>
<dbReference type="PANTHER" id="PTHR35848">
    <property type="entry name" value="OXALATE-BINDING PROTEIN"/>
    <property type="match status" value="1"/>
</dbReference>
<name>A0A543CV37_9ACTN</name>
<accession>A0A543CV37</accession>
<dbReference type="InterPro" id="IPR051610">
    <property type="entry name" value="GPI/OXD"/>
</dbReference>
<dbReference type="AlphaFoldDB" id="A0A543CV37"/>
<organism evidence="3 4">
    <name type="scientific">Actinoallomurus bryophytorum</name>
    <dbReference type="NCBI Taxonomy" id="1490222"/>
    <lineage>
        <taxon>Bacteria</taxon>
        <taxon>Bacillati</taxon>
        <taxon>Actinomycetota</taxon>
        <taxon>Actinomycetes</taxon>
        <taxon>Streptosporangiales</taxon>
        <taxon>Thermomonosporaceae</taxon>
        <taxon>Actinoallomurus</taxon>
    </lineage>
</organism>
<keyword evidence="4" id="KW-1185">Reference proteome</keyword>
<protein>
    <submittedName>
        <fullName evidence="3">Cupin domain</fullName>
    </submittedName>
</protein>
<dbReference type="Gene3D" id="2.60.120.10">
    <property type="entry name" value="Jelly Rolls"/>
    <property type="match status" value="1"/>
</dbReference>
<proteinExistence type="predicted"/>
<comment type="caution">
    <text evidence="3">The sequence shown here is derived from an EMBL/GenBank/DDBJ whole genome shotgun (WGS) entry which is preliminary data.</text>
</comment>
<sequence length="138" mass="14815">MHLRPEAHATMVFDWGSIKWLVSPRHIDGAKSTLGEVVINPGRGHERHSHPAADEVLYVIDGEGVQMVNDEEAFPVKAGDAIHIPAGVPHSTTNTGWRTLRLVVTYTPGGEEAALEQAPGYTLLPPGTVPAWVPEASA</sequence>
<dbReference type="OrthoDB" id="9791637at2"/>
<dbReference type="EMBL" id="VFOZ01000001">
    <property type="protein sequence ID" value="TQM00962.1"/>
    <property type="molecule type" value="Genomic_DNA"/>
</dbReference>
<feature type="domain" description="Cupin type-1" evidence="2">
    <location>
        <begin position="19"/>
        <end position="130"/>
    </location>
</feature>
<dbReference type="InterPro" id="IPR014710">
    <property type="entry name" value="RmlC-like_jellyroll"/>
</dbReference>
<evidence type="ECO:0000259" key="2">
    <source>
        <dbReference type="SMART" id="SM00835"/>
    </source>
</evidence>